<dbReference type="InterPro" id="IPR006640">
    <property type="entry name" value="SprT-like_domain"/>
</dbReference>
<dbReference type="RefSeq" id="WP_093035346.1">
    <property type="nucleotide sequence ID" value="NZ_FNNZ01000019.1"/>
</dbReference>
<evidence type="ECO:0000256" key="1">
    <source>
        <dbReference type="SAM" id="MobiDB-lite"/>
    </source>
</evidence>
<keyword evidence="4" id="KW-1185">Reference proteome</keyword>
<evidence type="ECO:0000313" key="4">
    <source>
        <dbReference type="Proteomes" id="UP000198816"/>
    </source>
</evidence>
<dbReference type="Pfam" id="PF10263">
    <property type="entry name" value="SprT-like"/>
    <property type="match status" value="1"/>
</dbReference>
<dbReference type="GO" id="GO:0006950">
    <property type="term" value="P:response to stress"/>
    <property type="evidence" value="ECO:0007669"/>
    <property type="project" value="UniProtKB-ARBA"/>
</dbReference>
<protein>
    <submittedName>
        <fullName evidence="3">SprT protein</fullName>
    </submittedName>
</protein>
<dbReference type="EMBL" id="FNNZ01000019">
    <property type="protein sequence ID" value="SDX27559.1"/>
    <property type="molecule type" value="Genomic_DNA"/>
</dbReference>
<dbReference type="SMART" id="SM00731">
    <property type="entry name" value="SprT"/>
    <property type="match status" value="1"/>
</dbReference>
<dbReference type="AlphaFoldDB" id="A0A1H3AFE8"/>
<proteinExistence type="predicted"/>
<evidence type="ECO:0000313" key="3">
    <source>
        <dbReference type="EMBL" id="SDX27559.1"/>
    </source>
</evidence>
<dbReference type="PANTHER" id="PTHR38773:SF1">
    <property type="entry name" value="PROTEIN SPRT"/>
    <property type="match status" value="1"/>
</dbReference>
<accession>A0A1H3AFE8</accession>
<dbReference type="Proteomes" id="UP000198816">
    <property type="component" value="Unassembled WGS sequence"/>
</dbReference>
<dbReference type="STRING" id="1058.SAMN05421783_11939"/>
<evidence type="ECO:0000259" key="2">
    <source>
        <dbReference type="SMART" id="SM00731"/>
    </source>
</evidence>
<name>A0A1H3AFE8_THIRO</name>
<dbReference type="PANTHER" id="PTHR38773">
    <property type="entry name" value="PROTEIN SPRT"/>
    <property type="match status" value="1"/>
</dbReference>
<sequence>MTRESITDEPEAPLSPLEHATTRTGALLREAEAWLHLAMPQVEIRFDLRGTAAGQARMRNTSFALIRYNAALLRLHPEEFVAETVPHEVAHVVAFAKHGARIRPHGAEWQAVMRHFGVEPSRCHRYDVSRLRTRSLQRFLYRCGCGTHEISSIRHNRICRQGIVYLCRRCRQPLHHEAESRY</sequence>
<gene>
    <name evidence="3" type="ORF">SAMN05421783_11939</name>
</gene>
<dbReference type="OrthoDB" id="267364at2"/>
<reference evidence="4" key="1">
    <citation type="submission" date="2016-10" db="EMBL/GenBank/DDBJ databases">
        <authorList>
            <person name="Varghese N."/>
            <person name="Submissions S."/>
        </authorList>
    </citation>
    <scope>NUCLEOTIDE SEQUENCE [LARGE SCALE GENOMIC DNA]</scope>
    <source>
        <strain evidence="4">DSM 217</strain>
    </source>
</reference>
<feature type="domain" description="SprT-like" evidence="2">
    <location>
        <begin position="22"/>
        <end position="177"/>
    </location>
</feature>
<feature type="region of interest" description="Disordered" evidence="1">
    <location>
        <begin position="1"/>
        <end position="20"/>
    </location>
</feature>
<organism evidence="3 4">
    <name type="scientific">Thiocapsa roseopersicina</name>
    <dbReference type="NCBI Taxonomy" id="1058"/>
    <lineage>
        <taxon>Bacteria</taxon>
        <taxon>Pseudomonadati</taxon>
        <taxon>Pseudomonadota</taxon>
        <taxon>Gammaproteobacteria</taxon>
        <taxon>Chromatiales</taxon>
        <taxon>Chromatiaceae</taxon>
        <taxon>Thiocapsa</taxon>
    </lineage>
</organism>